<gene>
    <name evidence="3" type="ORF">KIH39_07100</name>
</gene>
<accession>A0A8E6EXA1</accession>
<dbReference type="Pfam" id="PF13709">
    <property type="entry name" value="DUF4159"/>
    <property type="match status" value="2"/>
</dbReference>
<feature type="domain" description="DUF4159" evidence="2">
    <location>
        <begin position="422"/>
        <end position="579"/>
    </location>
</feature>
<feature type="domain" description="DUF4159" evidence="2">
    <location>
        <begin position="610"/>
        <end position="811"/>
    </location>
</feature>
<evidence type="ECO:0000313" key="4">
    <source>
        <dbReference type="Proteomes" id="UP000676194"/>
    </source>
</evidence>
<name>A0A8E6EXA1_9BACT</name>
<proteinExistence type="predicted"/>
<dbReference type="KEGG" id="tsph:KIH39_07100"/>
<dbReference type="InterPro" id="IPR025297">
    <property type="entry name" value="DUF4159"/>
</dbReference>
<evidence type="ECO:0000259" key="2">
    <source>
        <dbReference type="Pfam" id="PF13709"/>
    </source>
</evidence>
<reference evidence="3" key="1">
    <citation type="submission" date="2021-05" db="EMBL/GenBank/DDBJ databases">
        <title>Complete genome sequence of the cellulolytic planctomycete Telmatocola sphagniphila SP2T and characterization of the first cellulase from planctomycetes.</title>
        <authorList>
            <person name="Rakitin A.L."/>
            <person name="Beletsky A.V."/>
            <person name="Naumoff D.G."/>
            <person name="Kulichevskaya I.S."/>
            <person name="Mardanov A.V."/>
            <person name="Ravin N.V."/>
            <person name="Dedysh S.N."/>
        </authorList>
    </citation>
    <scope>NUCLEOTIDE SEQUENCE</scope>
    <source>
        <strain evidence="3">SP2T</strain>
    </source>
</reference>
<protein>
    <submittedName>
        <fullName evidence="3">DUF4159 domain-containing protein</fullName>
    </submittedName>
</protein>
<sequence>MPGRKLVAALLTTTLLLTGAGRAAAQAKKVEEPLADKVRDAIDRGILFLKKAQSDRGNKTWNWENNELSLAFQGGFTTLTMLALLTAGVDPKDPVIQRSVDYLRSLRSTSTYVIALQTMALAELKDPRDLDLMQENVKKLLAYRVRVNGKLDGWSYGNNSLSQGDGSNTQYAMLGLYAAKKAGVTIEPKVWDEIKEFYEQAQRQEGVDQGFWTYYTREKGHDNRQTMTPAGISGLIIAGEQLDVSKQDFDPKTGIAKNCGVYDESEAIARGLRWMSVNGHFSFRSGMHSFYNIYGLERVGRLSGQRFIGDHDWYREGCEILVGQNPMFVDFAQRPDGSWGSPSGGVDGSKVLSTSFALLFLSKGRTPILISKLAFNARNGDENSWNNKRSDSRHLVEYSSRELFKNIPLAWQTFDCRKTNLPDKEVFDQELSALVQSPILYITGHKKPELTDKQIEILKRYIEEGGFVFGHACCGSKEFTNGFHELMAKIYPDSPLMPLRADHPVWTAHKVVKPNYFDPPLEGIERGCKTIVMFSPAPLAGYWEESKYDPANAAEAKNAVGLERGNMAYQLAGNIIAYATGLEAPQPRLTRKKILDVKDDKVIPRDSLQIGQLRHDGDWQPAPQAMRQLAAYLRDSAKLDISLRKDEVRMNSDAIFDHRFLYMHGRKKFTYDDEELRNVRGALTTGGVLFADACCGKKEFDTAFREFIAKVFPNERLQRISTEDFLFSESLNGAKIESVRCRTEKPDGSPNAEFETMPPFLEGIKINGRWVVIYSKYDIGCALEKHKSSACMGHDFDSALKIASAALLYSLKR</sequence>
<dbReference type="Gene3D" id="3.40.50.12140">
    <property type="entry name" value="Domain of unknown function DUF4159"/>
    <property type="match status" value="2"/>
</dbReference>
<evidence type="ECO:0000313" key="3">
    <source>
        <dbReference type="EMBL" id="QVL34870.1"/>
    </source>
</evidence>
<feature type="signal peptide" evidence="1">
    <location>
        <begin position="1"/>
        <end position="25"/>
    </location>
</feature>
<organism evidence="3 4">
    <name type="scientific">Telmatocola sphagniphila</name>
    <dbReference type="NCBI Taxonomy" id="1123043"/>
    <lineage>
        <taxon>Bacteria</taxon>
        <taxon>Pseudomonadati</taxon>
        <taxon>Planctomycetota</taxon>
        <taxon>Planctomycetia</taxon>
        <taxon>Gemmatales</taxon>
        <taxon>Gemmataceae</taxon>
    </lineage>
</organism>
<feature type="chain" id="PRO_5034058988" evidence="1">
    <location>
        <begin position="26"/>
        <end position="813"/>
    </location>
</feature>
<dbReference type="EMBL" id="CP074694">
    <property type="protein sequence ID" value="QVL34870.1"/>
    <property type="molecule type" value="Genomic_DNA"/>
</dbReference>
<dbReference type="InterPro" id="IPR008930">
    <property type="entry name" value="Terpenoid_cyclase/PrenylTrfase"/>
</dbReference>
<keyword evidence="4" id="KW-1185">Reference proteome</keyword>
<dbReference type="AlphaFoldDB" id="A0A8E6EXA1"/>
<evidence type="ECO:0000256" key="1">
    <source>
        <dbReference type="SAM" id="SignalP"/>
    </source>
</evidence>
<dbReference type="SUPFAM" id="SSF48239">
    <property type="entry name" value="Terpenoid cyclases/Protein prenyltransferases"/>
    <property type="match status" value="1"/>
</dbReference>
<dbReference type="Gene3D" id="1.50.10.20">
    <property type="match status" value="2"/>
</dbReference>
<dbReference type="Proteomes" id="UP000676194">
    <property type="component" value="Chromosome"/>
</dbReference>
<keyword evidence="1" id="KW-0732">Signal</keyword>